<evidence type="ECO:0000313" key="17">
    <source>
        <dbReference type="Proteomes" id="UP000273443"/>
    </source>
</evidence>
<dbReference type="EMBL" id="CP033237">
    <property type="protein sequence ID" value="AZF74370.1"/>
    <property type="molecule type" value="Genomic_DNA"/>
</dbReference>
<dbReference type="Proteomes" id="UP000269431">
    <property type="component" value="Chromosome"/>
</dbReference>
<dbReference type="EMBL" id="CP033240">
    <property type="protein sequence ID" value="AZF82203.1"/>
    <property type="molecule type" value="Genomic_DNA"/>
</dbReference>
<gene>
    <name evidence="3" type="ORF">SULA_2542</name>
    <name evidence="1" type="ORF">SULB_2545</name>
    <name evidence="2" type="ORF">SULC_2540</name>
    <name evidence="4" type="ORF">SULG_12900</name>
    <name evidence="5" type="ORF">SULH_12900</name>
    <name evidence="6" type="ORF">SULI_12900</name>
    <name evidence="7" type="ORF">SULM_12890</name>
    <name evidence="8" type="ORF">SULN_12880</name>
    <name evidence="9" type="ORF">SULO_12900</name>
    <name evidence="10" type="ORF">SULZ_12930</name>
</gene>
<dbReference type="GeneID" id="44130501"/>
<reference evidence="3" key="3">
    <citation type="submission" date="2018-10" db="EMBL/GenBank/DDBJ databases">
        <authorList>
            <person name="McCarthy S."/>
            <person name="Gradnigo J."/>
            <person name="Johnson T."/>
            <person name="Payne S."/>
            <person name="Lipzen A."/>
            <person name="Schackwitz W."/>
            <person name="Martin J."/>
            <person name="Moriyama E."/>
            <person name="Blum P."/>
        </authorList>
    </citation>
    <scope>NUCLEOTIDE SEQUENCE</scope>
    <source>
        <strain evidence="1">SARC-B</strain>
        <strain evidence="2">SARC-C</strain>
        <strain evidence="3">SULA</strain>
    </source>
</reference>
<evidence type="ECO:0000313" key="8">
    <source>
        <dbReference type="EMBL" id="AZF79598.1"/>
    </source>
</evidence>
<evidence type="ECO:0000313" key="2">
    <source>
        <dbReference type="EMBL" id="AKA77360.1"/>
    </source>
</evidence>
<evidence type="ECO:0000313" key="20">
    <source>
        <dbReference type="Proteomes" id="UP000282269"/>
    </source>
</evidence>
<dbReference type="EMBL" id="CP033236">
    <property type="protein sequence ID" value="AZF71750.1"/>
    <property type="molecule type" value="Genomic_DNA"/>
</dbReference>
<dbReference type="EMBL" id="CP033241">
    <property type="protein sequence ID" value="AZF84795.1"/>
    <property type="molecule type" value="Genomic_DNA"/>
</dbReference>
<evidence type="ECO:0000313" key="5">
    <source>
        <dbReference type="EMBL" id="AZF71750.1"/>
    </source>
</evidence>
<evidence type="ECO:0000313" key="11">
    <source>
        <dbReference type="Proteomes" id="UP000033057"/>
    </source>
</evidence>
<proteinExistence type="predicted"/>
<evidence type="ECO:0000313" key="10">
    <source>
        <dbReference type="EMBL" id="AZF84795.1"/>
    </source>
</evidence>
<evidence type="ECO:0000313" key="12">
    <source>
        <dbReference type="Proteomes" id="UP000033085"/>
    </source>
</evidence>
<dbReference type="KEGG" id="ssoa:SULA_2542"/>
<dbReference type="PATRIC" id="fig|2287.6.peg.2703"/>
<reference evidence="11 12" key="1">
    <citation type="journal article" date="2015" name="Genome Announc.">
        <title>Complete Genome Sequence of Sulfolobus solfataricus Strain 98/2 and Evolved Derivatives.</title>
        <authorList>
            <person name="McCarthy S."/>
            <person name="Gradnigo J."/>
            <person name="Johnson T."/>
            <person name="Payne S."/>
            <person name="Lipzen A."/>
            <person name="Martin J."/>
            <person name="Schackwitz W."/>
            <person name="Moriyama E."/>
            <person name="Blum P."/>
        </authorList>
    </citation>
    <scope>NUCLEOTIDE SEQUENCE [LARGE SCALE GENOMIC DNA]</scope>
    <source>
        <strain evidence="11">98/2 SULC</strain>
        <strain evidence="1">SARC-B</strain>
        <strain evidence="2">SARC-C</strain>
        <strain evidence="3 13">SULA</strain>
        <strain evidence="12">SULB</strain>
    </source>
</reference>
<dbReference type="Proteomes" id="UP000273194">
    <property type="component" value="Chromosome"/>
</dbReference>
<dbReference type="SUPFAM" id="SSF53448">
    <property type="entry name" value="Nucleotide-diphospho-sugar transferases"/>
    <property type="match status" value="1"/>
</dbReference>
<evidence type="ECO:0000313" key="19">
    <source>
        <dbReference type="Proteomes" id="UP000278715"/>
    </source>
</evidence>
<evidence type="ECO:0000313" key="14">
    <source>
        <dbReference type="Proteomes" id="UP000267993"/>
    </source>
</evidence>
<accession>A0A0E3GX19</accession>
<evidence type="ECO:0000313" key="16">
    <source>
        <dbReference type="Proteomes" id="UP000273194"/>
    </source>
</evidence>
<dbReference type="EMBL" id="CP011055">
    <property type="protein sequence ID" value="AKA74666.1"/>
    <property type="molecule type" value="Genomic_DNA"/>
</dbReference>
<evidence type="ECO:0000313" key="7">
    <source>
        <dbReference type="EMBL" id="AZF76993.1"/>
    </source>
</evidence>
<dbReference type="Proteomes" id="UP000278715">
    <property type="component" value="Chromosome"/>
</dbReference>
<dbReference type="Proteomes" id="UP000273443">
    <property type="component" value="Chromosome"/>
</dbReference>
<dbReference type="Proteomes" id="UP000282269">
    <property type="component" value="Chromosome"/>
</dbReference>
<dbReference type="KEGG" id="ssol:SULB_2545"/>
<evidence type="ECO:0000313" key="3">
    <source>
        <dbReference type="EMBL" id="AKA80051.1"/>
    </source>
</evidence>
<dbReference type="Proteomes" id="UP000033057">
    <property type="component" value="Chromosome"/>
</dbReference>
<reference evidence="14 15" key="2">
    <citation type="journal article" date="2018" name="Proc. Natl. Acad. Sci. U.S.A.">
        <title>Nonmutational mechanism of inheritance in the Archaeon Sulfolobus solfataricus.</title>
        <authorList>
            <person name="Payne S."/>
            <person name="McCarthy S."/>
            <person name="Johnson T."/>
            <person name="North E."/>
            <person name="Blum P."/>
        </authorList>
    </citation>
    <scope>NUCLEOTIDE SEQUENCE [LARGE SCALE GENOMIC DNA]</scope>
    <source>
        <strain evidence="5 14">SARC-H</strain>
        <strain evidence="6 18">SARC-I</strain>
        <strain evidence="8 19">SARC-N</strain>
        <strain evidence="9 20">SARC-O</strain>
        <strain evidence="10 15">SUL120</strain>
        <strain evidence="4 16">SULG</strain>
        <strain evidence="7 17">SULM</strain>
    </source>
</reference>
<organism evidence="3 13">
    <name type="scientific">Saccharolobus solfataricus</name>
    <name type="common">Sulfolobus solfataricus</name>
    <dbReference type="NCBI Taxonomy" id="2287"/>
    <lineage>
        <taxon>Archaea</taxon>
        <taxon>Thermoproteota</taxon>
        <taxon>Thermoprotei</taxon>
        <taxon>Sulfolobales</taxon>
        <taxon>Sulfolobaceae</taxon>
        <taxon>Saccharolobus</taxon>
    </lineage>
</organism>
<evidence type="ECO:0000313" key="4">
    <source>
        <dbReference type="EMBL" id="AZF69130.1"/>
    </source>
</evidence>
<dbReference type="EMBL" id="CP011057">
    <property type="protein sequence ID" value="AKA80051.1"/>
    <property type="molecule type" value="Genomic_DNA"/>
</dbReference>
<dbReference type="InterPro" id="IPR029044">
    <property type="entry name" value="Nucleotide-diphossugar_trans"/>
</dbReference>
<dbReference type="EMBL" id="CP011056">
    <property type="protein sequence ID" value="AKA77360.1"/>
    <property type="molecule type" value="Genomic_DNA"/>
</dbReference>
<dbReference type="EMBL" id="CP033235">
    <property type="protein sequence ID" value="AZF69130.1"/>
    <property type="molecule type" value="Genomic_DNA"/>
</dbReference>
<dbReference type="EMBL" id="CP033239">
    <property type="protein sequence ID" value="AZF79598.1"/>
    <property type="molecule type" value="Genomic_DNA"/>
</dbReference>
<dbReference type="RefSeq" id="WP_009992009.1">
    <property type="nucleotide sequence ID" value="NZ_CP011055.2"/>
</dbReference>
<name>A0A0E3GX19_SACSO</name>
<evidence type="ECO:0000313" key="13">
    <source>
        <dbReference type="Proteomes" id="UP000033106"/>
    </source>
</evidence>
<evidence type="ECO:0000313" key="15">
    <source>
        <dbReference type="Proteomes" id="UP000269431"/>
    </source>
</evidence>
<evidence type="ECO:0000313" key="9">
    <source>
        <dbReference type="EMBL" id="AZF82203.1"/>
    </source>
</evidence>
<evidence type="ECO:0000313" key="18">
    <source>
        <dbReference type="Proteomes" id="UP000275843"/>
    </source>
</evidence>
<protein>
    <submittedName>
        <fullName evidence="3">Uncharacterized protein</fullName>
    </submittedName>
</protein>
<dbReference type="Proteomes" id="UP000267993">
    <property type="component" value="Chromosome"/>
</dbReference>
<evidence type="ECO:0000313" key="6">
    <source>
        <dbReference type="EMBL" id="AZF74370.1"/>
    </source>
</evidence>
<dbReference type="AlphaFoldDB" id="A0A0E3GX19"/>
<evidence type="ECO:0000313" key="1">
    <source>
        <dbReference type="EMBL" id="AKA74666.1"/>
    </source>
</evidence>
<dbReference type="Proteomes" id="UP000275843">
    <property type="component" value="Chromosome"/>
</dbReference>
<dbReference type="Proteomes" id="UP000033085">
    <property type="component" value="Chromosome"/>
</dbReference>
<dbReference type="KEGG" id="ssof:SULC_2540"/>
<dbReference type="Proteomes" id="UP000033106">
    <property type="component" value="Chromosome"/>
</dbReference>
<dbReference type="EMBL" id="CP033238">
    <property type="protein sequence ID" value="AZF76993.1"/>
    <property type="molecule type" value="Genomic_DNA"/>
</dbReference>
<sequence>MNTKDNELDDLFVSKDPHSLKIFLNSFDSIEDIIKWSRNRPRAPINIHIIEGDPRIVVVVPTSDIFGNYARTIKKIFEGLSIIFIQSKGKYFNFAYSVNIGLREALKMDPEWIIVSNDDMIMIDKSDVLINELNRAREIGAEVVFTPQSDYHSIPVYVCKLRSFILIGLYSNIKYHKPKIDDILYMRHIRRKLKIKYDIVGDIGRKNIERKMKLICNRLYKIINGGSFMIFSKNFVKKFGPELLDETYINTYDDVDLYFRIFYEINPRITIINYRIGDIIRGSLDRNPIISLKRDIIALAYFNYKFQNYLK</sequence>